<dbReference type="FunFam" id="3.30.950.10:FF:000001">
    <property type="entry name" value="Siroheme synthase"/>
    <property type="match status" value="1"/>
</dbReference>
<keyword evidence="4 10" id="KW-0489">Methyltransferase</keyword>
<name>A0A840BQC8_9RHOO</name>
<gene>
    <name evidence="12" type="ORF">GGR36_004190</name>
</gene>
<protein>
    <recommendedName>
        <fullName evidence="2">uroporphyrinogen-III C-methyltransferase</fullName>
        <ecNumber evidence="2">2.1.1.107</ecNumber>
    </recommendedName>
</protein>
<dbReference type="GO" id="GO:0004851">
    <property type="term" value="F:uroporphyrin-III C-methyltransferase activity"/>
    <property type="evidence" value="ECO:0007669"/>
    <property type="project" value="UniProtKB-EC"/>
</dbReference>
<dbReference type="InterPro" id="IPR000878">
    <property type="entry name" value="4pyrrol_Mease"/>
</dbReference>
<sequence length="259" mass="27137">MSTAHRPTPTGMVFLVGAGPGEADLLTVRAARIIATADAVVYDHLVGDGVMALIRADAEKIYVGKQAGNHTLAQNAINELLVRLAKAGRQVVRLKGGDPFIFGRGGEEILQLTESGIPFEVVPGVTAASGAAAFAGIPLTHREIARTCVLATGHFHDGTCDLDWQSLARPDQTIVIYMGIGALGVISEALIRHGLAPDTPAAAIRNATLPSQQTVVGTLADLPQRVQVAELKPPALLIIGGVVALRDRLNWFERGAAEA</sequence>
<dbReference type="GO" id="GO:0019354">
    <property type="term" value="P:siroheme biosynthetic process"/>
    <property type="evidence" value="ECO:0007669"/>
    <property type="project" value="UniProtKB-UniPathway"/>
</dbReference>
<keyword evidence="7" id="KW-0627">Porphyrin biosynthesis</keyword>
<dbReference type="Pfam" id="PF00590">
    <property type="entry name" value="TP_methylase"/>
    <property type="match status" value="1"/>
</dbReference>
<dbReference type="PANTHER" id="PTHR45790">
    <property type="entry name" value="SIROHEME SYNTHASE-RELATED"/>
    <property type="match status" value="1"/>
</dbReference>
<evidence type="ECO:0000256" key="5">
    <source>
        <dbReference type="ARBA" id="ARBA00022679"/>
    </source>
</evidence>
<evidence type="ECO:0000256" key="7">
    <source>
        <dbReference type="ARBA" id="ARBA00023244"/>
    </source>
</evidence>
<dbReference type="InterPro" id="IPR014776">
    <property type="entry name" value="4pyrrole_Mease_sub2"/>
</dbReference>
<dbReference type="InterPro" id="IPR035996">
    <property type="entry name" value="4pyrrol_Methylase_sf"/>
</dbReference>
<dbReference type="AlphaFoldDB" id="A0A840BQC8"/>
<evidence type="ECO:0000259" key="11">
    <source>
        <dbReference type="Pfam" id="PF00590"/>
    </source>
</evidence>
<evidence type="ECO:0000256" key="10">
    <source>
        <dbReference type="RuleBase" id="RU003960"/>
    </source>
</evidence>
<evidence type="ECO:0000313" key="12">
    <source>
        <dbReference type="EMBL" id="MBB4014833.1"/>
    </source>
</evidence>
<evidence type="ECO:0000256" key="9">
    <source>
        <dbReference type="ARBA" id="ARBA00060548"/>
    </source>
</evidence>
<evidence type="ECO:0000256" key="2">
    <source>
        <dbReference type="ARBA" id="ARBA00012162"/>
    </source>
</evidence>
<dbReference type="PROSITE" id="PS00840">
    <property type="entry name" value="SUMT_2"/>
    <property type="match status" value="1"/>
</dbReference>
<keyword evidence="3" id="KW-0169">Cobalamin biosynthesis</keyword>
<keyword evidence="6" id="KW-0949">S-adenosyl-L-methionine</keyword>
<evidence type="ECO:0000313" key="13">
    <source>
        <dbReference type="Proteomes" id="UP000561045"/>
    </source>
</evidence>
<comment type="pathway">
    <text evidence="9">Cofactor biosynthesis; adenosylcobalamin biosynthesis; precorrin-2 from uroporphyrinogen III: step 1/1.</text>
</comment>
<dbReference type="EC" id="2.1.1.107" evidence="2"/>
<dbReference type="InterPro" id="IPR014777">
    <property type="entry name" value="4pyrrole_Mease_sub1"/>
</dbReference>
<dbReference type="PANTHER" id="PTHR45790:SF3">
    <property type="entry name" value="S-ADENOSYL-L-METHIONINE-DEPENDENT UROPORPHYRINOGEN III METHYLTRANSFERASE, CHLOROPLASTIC"/>
    <property type="match status" value="1"/>
</dbReference>
<proteinExistence type="inferred from homology"/>
<dbReference type="GO" id="GO:0032259">
    <property type="term" value="P:methylation"/>
    <property type="evidence" value="ECO:0007669"/>
    <property type="project" value="UniProtKB-KW"/>
</dbReference>
<dbReference type="Gene3D" id="3.40.1010.10">
    <property type="entry name" value="Cobalt-precorrin-4 Transmethylase, Domain 1"/>
    <property type="match status" value="1"/>
</dbReference>
<evidence type="ECO:0000256" key="1">
    <source>
        <dbReference type="ARBA" id="ARBA00005879"/>
    </source>
</evidence>
<dbReference type="Proteomes" id="UP000561045">
    <property type="component" value="Unassembled WGS sequence"/>
</dbReference>
<keyword evidence="13" id="KW-1185">Reference proteome</keyword>
<dbReference type="CDD" id="cd11642">
    <property type="entry name" value="SUMT"/>
    <property type="match status" value="1"/>
</dbReference>
<dbReference type="GO" id="GO:0009236">
    <property type="term" value="P:cobalamin biosynthetic process"/>
    <property type="evidence" value="ECO:0007669"/>
    <property type="project" value="UniProtKB-KW"/>
</dbReference>
<evidence type="ECO:0000256" key="3">
    <source>
        <dbReference type="ARBA" id="ARBA00022573"/>
    </source>
</evidence>
<comment type="pathway">
    <text evidence="8">Porphyrin-containing compound metabolism; siroheme biosynthesis; precorrin-2 from uroporphyrinogen III: step 1/1.</text>
</comment>
<evidence type="ECO:0000256" key="4">
    <source>
        <dbReference type="ARBA" id="ARBA00022603"/>
    </source>
</evidence>
<dbReference type="RefSeq" id="WP_183638316.1">
    <property type="nucleotide sequence ID" value="NZ_BAABLE010000024.1"/>
</dbReference>
<dbReference type="PROSITE" id="PS00839">
    <property type="entry name" value="SUMT_1"/>
    <property type="match status" value="1"/>
</dbReference>
<organism evidence="12 13">
    <name type="scientific">Niveibacterium umoris</name>
    <dbReference type="NCBI Taxonomy" id="1193620"/>
    <lineage>
        <taxon>Bacteria</taxon>
        <taxon>Pseudomonadati</taxon>
        <taxon>Pseudomonadota</taxon>
        <taxon>Betaproteobacteria</taxon>
        <taxon>Rhodocyclales</taxon>
        <taxon>Rhodocyclaceae</taxon>
        <taxon>Niveibacterium</taxon>
    </lineage>
</organism>
<accession>A0A840BQC8</accession>
<dbReference type="FunFam" id="3.40.1010.10:FF:000001">
    <property type="entry name" value="Siroheme synthase"/>
    <property type="match status" value="1"/>
</dbReference>
<evidence type="ECO:0000256" key="6">
    <source>
        <dbReference type="ARBA" id="ARBA00022691"/>
    </source>
</evidence>
<dbReference type="Gene3D" id="3.30.950.10">
    <property type="entry name" value="Methyltransferase, Cobalt-precorrin-4 Transmethylase, Domain 2"/>
    <property type="match status" value="1"/>
</dbReference>
<keyword evidence="5 10" id="KW-0808">Transferase</keyword>
<dbReference type="SUPFAM" id="SSF53790">
    <property type="entry name" value="Tetrapyrrole methylase"/>
    <property type="match status" value="1"/>
</dbReference>
<dbReference type="InterPro" id="IPR050161">
    <property type="entry name" value="Siro_Cobalamin_biosynth"/>
</dbReference>
<dbReference type="UniPathway" id="UPA00262">
    <property type="reaction ID" value="UER00211"/>
</dbReference>
<feature type="domain" description="Tetrapyrrole methylase" evidence="11">
    <location>
        <begin position="12"/>
        <end position="222"/>
    </location>
</feature>
<evidence type="ECO:0000256" key="8">
    <source>
        <dbReference type="ARBA" id="ARBA00025705"/>
    </source>
</evidence>
<comment type="similarity">
    <text evidence="1 10">Belongs to the precorrin methyltransferase family.</text>
</comment>
<dbReference type="NCBIfam" id="NF004790">
    <property type="entry name" value="PRK06136.1"/>
    <property type="match status" value="1"/>
</dbReference>
<reference evidence="12 13" key="1">
    <citation type="submission" date="2020-08" db="EMBL/GenBank/DDBJ databases">
        <title>Genomic Encyclopedia of Type Strains, Phase IV (KMG-IV): sequencing the most valuable type-strain genomes for metagenomic binning, comparative biology and taxonomic classification.</title>
        <authorList>
            <person name="Goeker M."/>
        </authorList>
    </citation>
    <scope>NUCLEOTIDE SEQUENCE [LARGE SCALE GENOMIC DNA]</scope>
    <source>
        <strain evidence="12 13">DSM 106739</strain>
    </source>
</reference>
<comment type="caution">
    <text evidence="12">The sequence shown here is derived from an EMBL/GenBank/DDBJ whole genome shotgun (WGS) entry which is preliminary data.</text>
</comment>
<dbReference type="InterPro" id="IPR003043">
    <property type="entry name" value="Uropor_MeTrfase_CS"/>
</dbReference>
<dbReference type="NCBIfam" id="TIGR01469">
    <property type="entry name" value="cobA_cysG_Cterm"/>
    <property type="match status" value="1"/>
</dbReference>
<dbReference type="InterPro" id="IPR006366">
    <property type="entry name" value="CobA/CysG_C"/>
</dbReference>
<dbReference type="EMBL" id="JACIET010000004">
    <property type="protein sequence ID" value="MBB4014833.1"/>
    <property type="molecule type" value="Genomic_DNA"/>
</dbReference>